<dbReference type="RefSeq" id="WP_234009449.1">
    <property type="nucleotide sequence ID" value="NZ_JAVRET010000097.1"/>
</dbReference>
<organism evidence="1 2">
    <name type="scientific">Streptomyces evansiae</name>
    <dbReference type="NCBI Taxonomy" id="3075535"/>
    <lineage>
        <taxon>Bacteria</taxon>
        <taxon>Bacillati</taxon>
        <taxon>Actinomycetota</taxon>
        <taxon>Actinomycetes</taxon>
        <taxon>Kitasatosporales</taxon>
        <taxon>Streptomycetaceae</taxon>
        <taxon>Streptomyces</taxon>
    </lineage>
</organism>
<name>A0ABU2RC09_9ACTN</name>
<comment type="caution">
    <text evidence="1">The sequence shown here is derived from an EMBL/GenBank/DDBJ whole genome shotgun (WGS) entry which is preliminary data.</text>
</comment>
<dbReference type="EMBL" id="JAVRET010000097">
    <property type="protein sequence ID" value="MDT0412830.1"/>
    <property type="molecule type" value="Genomic_DNA"/>
</dbReference>
<protein>
    <submittedName>
        <fullName evidence="1">Uncharacterized protein</fullName>
    </submittedName>
</protein>
<proteinExistence type="predicted"/>
<sequence>MARRTGELIAAVYEEYGYEVVPLPCVDVAGRVAFVEELFGASPALRPVCGPR</sequence>
<reference evidence="2" key="1">
    <citation type="submission" date="2023-07" db="EMBL/GenBank/DDBJ databases">
        <title>30 novel species of actinomycetes from the DSMZ collection.</title>
        <authorList>
            <person name="Nouioui I."/>
        </authorList>
    </citation>
    <scope>NUCLEOTIDE SEQUENCE [LARGE SCALE GENOMIC DNA]</scope>
    <source>
        <strain evidence="2">DSM 41979</strain>
    </source>
</reference>
<gene>
    <name evidence="1" type="ORF">RM698_27760</name>
</gene>
<evidence type="ECO:0000313" key="1">
    <source>
        <dbReference type="EMBL" id="MDT0412830.1"/>
    </source>
</evidence>
<evidence type="ECO:0000313" key="2">
    <source>
        <dbReference type="Proteomes" id="UP001183610"/>
    </source>
</evidence>
<dbReference type="Proteomes" id="UP001183610">
    <property type="component" value="Unassembled WGS sequence"/>
</dbReference>
<keyword evidence="2" id="KW-1185">Reference proteome</keyword>
<accession>A0ABU2RC09</accession>